<protein>
    <submittedName>
        <fullName evidence="1">Uncharacterized protein</fullName>
    </submittedName>
</protein>
<proteinExistence type="predicted"/>
<evidence type="ECO:0000313" key="1">
    <source>
        <dbReference type="EMBL" id="DAF57557.1"/>
    </source>
</evidence>
<accession>A0A8S5T2K8</accession>
<name>A0A8S5T2K8_9CAUD</name>
<reference evidence="1" key="1">
    <citation type="journal article" date="2021" name="Proc. Natl. Acad. Sci. U.S.A.">
        <title>A Catalog of Tens of Thousands of Viruses from Human Metagenomes Reveals Hidden Associations with Chronic Diseases.</title>
        <authorList>
            <person name="Tisza M.J."/>
            <person name="Buck C.B."/>
        </authorList>
    </citation>
    <scope>NUCLEOTIDE SEQUENCE</scope>
    <source>
        <strain evidence="1">CtqfO1</strain>
    </source>
</reference>
<organism evidence="1">
    <name type="scientific">Myoviridae sp. ctqfO1</name>
    <dbReference type="NCBI Taxonomy" id="2827710"/>
    <lineage>
        <taxon>Viruses</taxon>
        <taxon>Duplodnaviria</taxon>
        <taxon>Heunggongvirae</taxon>
        <taxon>Uroviricota</taxon>
        <taxon>Caudoviricetes</taxon>
    </lineage>
</organism>
<sequence>MGRKKKVVSSTTDDYIKDLAKNPKRKGKNNPKGSIALTPDLFIATDGLQWILREVNEKQPLGYKNLLYASSFQNILKVAVHRMIAVPMEVQELSKKLDDIYNLIKLRIPNDFNAYEHFKVVEE</sequence>
<dbReference type="EMBL" id="BK032734">
    <property type="protein sequence ID" value="DAF57557.1"/>
    <property type="molecule type" value="Genomic_DNA"/>
</dbReference>